<dbReference type="SUPFAM" id="SSF53850">
    <property type="entry name" value="Periplasmic binding protein-like II"/>
    <property type="match status" value="1"/>
</dbReference>
<dbReference type="Proteomes" id="UP001596455">
    <property type="component" value="Unassembled WGS sequence"/>
</dbReference>
<organism evidence="1 2">
    <name type="scientific">Georgenia alba</name>
    <dbReference type="NCBI Taxonomy" id="2233858"/>
    <lineage>
        <taxon>Bacteria</taxon>
        <taxon>Bacillati</taxon>
        <taxon>Actinomycetota</taxon>
        <taxon>Actinomycetes</taxon>
        <taxon>Micrococcales</taxon>
        <taxon>Bogoriellaceae</taxon>
        <taxon>Georgenia</taxon>
    </lineage>
</organism>
<dbReference type="Pfam" id="PF01547">
    <property type="entry name" value="SBP_bac_1"/>
    <property type="match status" value="1"/>
</dbReference>
<evidence type="ECO:0000313" key="1">
    <source>
        <dbReference type="EMBL" id="MFC7405521.1"/>
    </source>
</evidence>
<dbReference type="Gene3D" id="3.40.190.10">
    <property type="entry name" value="Periplasmic binding protein-like II"/>
    <property type="match status" value="1"/>
</dbReference>
<keyword evidence="2" id="KW-1185">Reference proteome</keyword>
<dbReference type="EMBL" id="JBHTCQ010000002">
    <property type="protein sequence ID" value="MFC7405521.1"/>
    <property type="molecule type" value="Genomic_DNA"/>
</dbReference>
<dbReference type="InterPro" id="IPR006059">
    <property type="entry name" value="SBP"/>
</dbReference>
<dbReference type="InterPro" id="IPR006311">
    <property type="entry name" value="TAT_signal"/>
</dbReference>
<dbReference type="PROSITE" id="PS51318">
    <property type="entry name" value="TAT"/>
    <property type="match status" value="1"/>
</dbReference>
<accession>A0ABW2Q7N1</accession>
<dbReference type="PANTHER" id="PTHR43649:SF12">
    <property type="entry name" value="DIACETYLCHITOBIOSE BINDING PROTEIN DASA"/>
    <property type="match status" value="1"/>
</dbReference>
<dbReference type="InterPro" id="IPR050490">
    <property type="entry name" value="Bact_solute-bd_prot1"/>
</dbReference>
<name>A0ABW2Q7N1_9MICO</name>
<comment type="caution">
    <text evidence="1">The sequence shown here is derived from an EMBL/GenBank/DDBJ whole genome shotgun (WGS) entry which is preliminary data.</text>
</comment>
<dbReference type="CDD" id="cd13585">
    <property type="entry name" value="PBP2_TMBP_like"/>
    <property type="match status" value="1"/>
</dbReference>
<evidence type="ECO:0000313" key="2">
    <source>
        <dbReference type="Proteomes" id="UP001596455"/>
    </source>
</evidence>
<reference evidence="2" key="1">
    <citation type="journal article" date="2019" name="Int. J. Syst. Evol. Microbiol.">
        <title>The Global Catalogue of Microorganisms (GCM) 10K type strain sequencing project: providing services to taxonomists for standard genome sequencing and annotation.</title>
        <authorList>
            <consortium name="The Broad Institute Genomics Platform"/>
            <consortium name="The Broad Institute Genome Sequencing Center for Infectious Disease"/>
            <person name="Wu L."/>
            <person name="Ma J."/>
        </authorList>
    </citation>
    <scope>NUCLEOTIDE SEQUENCE [LARGE SCALE GENOMIC DNA]</scope>
    <source>
        <strain evidence="2">JCM 1490</strain>
    </source>
</reference>
<protein>
    <submittedName>
        <fullName evidence="1">ABC transporter substrate-binding protein</fullName>
    </submittedName>
</protein>
<sequence length="436" mass="47326">MTVTPGGRGLTRRGALGLLGSGALLPLAGCGGAPGAASEGVSAGTVEFTYLGDINQREKFEALFAEFNAEHPQIDLQASAKSGTWAQFAYAVATQIAGGRPPDIVQIATEGQQLFASKGVLEPLDRFMDEDRDLVEEYYADIHDNLRIWTQRYGSLDEHTYYVPGGYNPIVQFCNAELLERAGVDLPDEGWRWDDLMEAGRKVKAQGAYLMTVQNGYWHDVLPWLTNNGTSSLNEDWTEAIINSPEAIEAAEMARALVAAGYAPEPGGSYDAPTLMQRGELAAFHDGAFGIVNADRIGMTDRIKVVFFPNNGVHGSPVGWDAWDITRASQHQDEAWTFISYLMSREAGEFFAETGGTIVPARRSVAASEAFLGGAPEGSIRLVEALEVEYATPVPSPERGPEIQSIVEEGWLQIIAGYADARTQLTRTYDKIGPLL</sequence>
<dbReference type="RefSeq" id="WP_382394032.1">
    <property type="nucleotide sequence ID" value="NZ_JBHTCQ010000002.1"/>
</dbReference>
<proteinExistence type="predicted"/>
<gene>
    <name evidence="1" type="ORF">ACFQQL_10420</name>
</gene>
<dbReference type="PANTHER" id="PTHR43649">
    <property type="entry name" value="ARABINOSE-BINDING PROTEIN-RELATED"/>
    <property type="match status" value="1"/>
</dbReference>